<dbReference type="OrthoDB" id="5428040at2759"/>
<dbReference type="AlphaFoldDB" id="A0A1V6U3H4"/>
<gene>
    <name evidence="2" type="ORF">PENFLA_c001G10370</name>
</gene>
<keyword evidence="1" id="KW-0472">Membrane</keyword>
<organism evidence="2 3">
    <name type="scientific">Penicillium flavigenum</name>
    <dbReference type="NCBI Taxonomy" id="254877"/>
    <lineage>
        <taxon>Eukaryota</taxon>
        <taxon>Fungi</taxon>
        <taxon>Dikarya</taxon>
        <taxon>Ascomycota</taxon>
        <taxon>Pezizomycotina</taxon>
        <taxon>Eurotiomycetes</taxon>
        <taxon>Eurotiomycetidae</taxon>
        <taxon>Eurotiales</taxon>
        <taxon>Aspergillaceae</taxon>
        <taxon>Penicillium</taxon>
    </lineage>
</organism>
<keyword evidence="3" id="KW-1185">Reference proteome</keyword>
<keyword evidence="1" id="KW-0812">Transmembrane</keyword>
<dbReference type="EMBL" id="MLQL01000001">
    <property type="protein sequence ID" value="OQE33078.1"/>
    <property type="molecule type" value="Genomic_DNA"/>
</dbReference>
<dbReference type="Pfam" id="PF14087">
    <property type="entry name" value="DUF4267"/>
    <property type="match status" value="1"/>
</dbReference>
<dbReference type="STRING" id="254877.A0A1V6U3H4"/>
<sequence length="282" mass="30298">MAFPNRLFTPSTWRFIGLGLSTTVLSLGGLAILSPSLAAGSLGVNPTTPEGRDITDKAMIFLGIRDVAVAGALFLFYSEGKEKEMGVILTAWTAQALAPPDLPAANPGILLSKANTADTSTTDQSPTDLFKDVLHDTQSPALALQALITRGTQAAYYEHLMREDPTASALTAFSSTALIPVRWDGFVAGVSIIVVHFIILAVITVLFVIYTMNSMIGNSWQAVAQVVSEDMLPVLDQALPFDIGRMGAWLLKSVKERLYNTCVGYDGVDLAEDGNRRFQACR</sequence>
<dbReference type="InterPro" id="IPR025363">
    <property type="entry name" value="DUF4267"/>
</dbReference>
<name>A0A1V6U3H4_9EURO</name>
<accession>A0A1V6U3H4</accession>
<feature type="transmembrane region" description="Helical" evidence="1">
    <location>
        <begin position="58"/>
        <end position="77"/>
    </location>
</feature>
<evidence type="ECO:0000256" key="1">
    <source>
        <dbReference type="SAM" id="Phobius"/>
    </source>
</evidence>
<evidence type="ECO:0000313" key="3">
    <source>
        <dbReference type="Proteomes" id="UP000191342"/>
    </source>
</evidence>
<feature type="transmembrane region" description="Helical" evidence="1">
    <location>
        <begin position="186"/>
        <end position="210"/>
    </location>
</feature>
<comment type="caution">
    <text evidence="2">The sequence shown here is derived from an EMBL/GenBank/DDBJ whole genome shotgun (WGS) entry which is preliminary data.</text>
</comment>
<keyword evidence="1" id="KW-1133">Transmembrane helix</keyword>
<proteinExistence type="predicted"/>
<protein>
    <submittedName>
        <fullName evidence="2">Uncharacterized protein</fullName>
    </submittedName>
</protein>
<evidence type="ECO:0000313" key="2">
    <source>
        <dbReference type="EMBL" id="OQE33078.1"/>
    </source>
</evidence>
<reference evidence="3" key="1">
    <citation type="journal article" date="2017" name="Nat. Microbiol.">
        <title>Global analysis of biosynthetic gene clusters reveals vast potential of secondary metabolite production in Penicillium species.</title>
        <authorList>
            <person name="Nielsen J.C."/>
            <person name="Grijseels S."/>
            <person name="Prigent S."/>
            <person name="Ji B."/>
            <person name="Dainat J."/>
            <person name="Nielsen K.F."/>
            <person name="Frisvad J.C."/>
            <person name="Workman M."/>
            <person name="Nielsen J."/>
        </authorList>
    </citation>
    <scope>NUCLEOTIDE SEQUENCE [LARGE SCALE GENOMIC DNA]</scope>
    <source>
        <strain evidence="3">IBT 14082</strain>
    </source>
</reference>
<dbReference type="Proteomes" id="UP000191342">
    <property type="component" value="Unassembled WGS sequence"/>
</dbReference>